<feature type="domain" description="Retinoblastoma-associated protein A-box" evidence="9">
    <location>
        <begin position="358"/>
        <end position="567"/>
    </location>
</feature>
<keyword evidence="5" id="KW-0804">Transcription</keyword>
<accession>A0A814XPC5</accession>
<dbReference type="SMART" id="SM01367">
    <property type="entry name" value="DUF3452"/>
    <property type="match status" value="1"/>
</dbReference>
<dbReference type="Pfam" id="PF01858">
    <property type="entry name" value="RB_A"/>
    <property type="match status" value="1"/>
</dbReference>
<evidence type="ECO:0000313" key="11">
    <source>
        <dbReference type="Proteomes" id="UP000663855"/>
    </source>
</evidence>
<dbReference type="InterPro" id="IPR002719">
    <property type="entry name" value="RB_B"/>
</dbReference>
<dbReference type="Proteomes" id="UP000663855">
    <property type="component" value="Unassembled WGS sequence"/>
</dbReference>
<evidence type="ECO:0000256" key="5">
    <source>
        <dbReference type="ARBA" id="ARBA00023163"/>
    </source>
</evidence>
<evidence type="ECO:0000259" key="9">
    <source>
        <dbReference type="SMART" id="SM01368"/>
    </source>
</evidence>
<protein>
    <submittedName>
        <fullName evidence="10">Uncharacterized protein</fullName>
    </submittedName>
</protein>
<organism evidence="10 11">
    <name type="scientific">Rotaria magnacalcarata</name>
    <dbReference type="NCBI Taxonomy" id="392030"/>
    <lineage>
        <taxon>Eukaryota</taxon>
        <taxon>Metazoa</taxon>
        <taxon>Spiralia</taxon>
        <taxon>Gnathifera</taxon>
        <taxon>Rotifera</taxon>
        <taxon>Eurotatoria</taxon>
        <taxon>Bdelloidea</taxon>
        <taxon>Philodinida</taxon>
        <taxon>Philodinidae</taxon>
        <taxon>Rotaria</taxon>
    </lineage>
</organism>
<dbReference type="SMART" id="SM01368">
    <property type="entry name" value="RB_A"/>
    <property type="match status" value="1"/>
</dbReference>
<comment type="subcellular location">
    <subcellularLocation>
        <location evidence="1">Nucleus</location>
    </subcellularLocation>
</comment>
<dbReference type="Gene3D" id="1.10.472.140">
    <property type="match status" value="1"/>
</dbReference>
<dbReference type="GO" id="GO:0005667">
    <property type="term" value="C:transcription regulator complex"/>
    <property type="evidence" value="ECO:0007669"/>
    <property type="project" value="TreeGrafter"/>
</dbReference>
<dbReference type="AlphaFoldDB" id="A0A814XPC5"/>
<evidence type="ECO:0000259" key="8">
    <source>
        <dbReference type="SMART" id="SM01367"/>
    </source>
</evidence>
<dbReference type="GO" id="GO:0000785">
    <property type="term" value="C:chromatin"/>
    <property type="evidence" value="ECO:0007669"/>
    <property type="project" value="TreeGrafter"/>
</dbReference>
<gene>
    <name evidence="10" type="ORF">CJN711_LOCUS12729</name>
</gene>
<evidence type="ECO:0000256" key="1">
    <source>
        <dbReference type="ARBA" id="ARBA00004123"/>
    </source>
</evidence>
<comment type="caution">
    <text evidence="10">The sequence shown here is derived from an EMBL/GenBank/DDBJ whole genome shotgun (WGS) entry which is preliminary data.</text>
</comment>
<dbReference type="EMBL" id="CAJNOV010005570">
    <property type="protein sequence ID" value="CAF1215474.1"/>
    <property type="molecule type" value="Genomic_DNA"/>
</dbReference>
<reference evidence="10" key="1">
    <citation type="submission" date="2021-02" db="EMBL/GenBank/DDBJ databases">
        <authorList>
            <person name="Nowell W R."/>
        </authorList>
    </citation>
    <scope>NUCLEOTIDE SEQUENCE</scope>
</reference>
<dbReference type="InterPro" id="IPR028309">
    <property type="entry name" value="RB_fam"/>
</dbReference>
<evidence type="ECO:0000256" key="4">
    <source>
        <dbReference type="ARBA" id="ARBA00023015"/>
    </source>
</evidence>
<proteinExistence type="inferred from homology"/>
<dbReference type="InterPro" id="IPR002720">
    <property type="entry name" value="RB_A"/>
</dbReference>
<evidence type="ECO:0000256" key="2">
    <source>
        <dbReference type="ARBA" id="ARBA00009475"/>
    </source>
</evidence>
<dbReference type="InterPro" id="IPR036915">
    <property type="entry name" value="Cyclin-like_sf"/>
</dbReference>
<dbReference type="Pfam" id="PF11934">
    <property type="entry name" value="DUF3452"/>
    <property type="match status" value="1"/>
</dbReference>
<dbReference type="GO" id="GO:0005634">
    <property type="term" value="C:nucleus"/>
    <property type="evidence" value="ECO:0007669"/>
    <property type="project" value="UniProtKB-SubCell"/>
</dbReference>
<dbReference type="SUPFAM" id="SSF47954">
    <property type="entry name" value="Cyclin-like"/>
    <property type="match status" value="2"/>
</dbReference>
<dbReference type="Gene3D" id="1.10.472.10">
    <property type="entry name" value="Cyclin-like"/>
    <property type="match status" value="3"/>
</dbReference>
<keyword evidence="4" id="KW-0805">Transcription regulation</keyword>
<dbReference type="InterPro" id="IPR024599">
    <property type="entry name" value="RB_N"/>
</dbReference>
<feature type="domain" description="Retinoblastoma-associated protein N-terminal" evidence="8">
    <location>
        <begin position="66"/>
        <end position="214"/>
    </location>
</feature>
<dbReference type="GO" id="GO:0030154">
    <property type="term" value="P:cell differentiation"/>
    <property type="evidence" value="ECO:0007669"/>
    <property type="project" value="TreeGrafter"/>
</dbReference>
<keyword evidence="3" id="KW-0678">Repressor</keyword>
<evidence type="ECO:0000256" key="7">
    <source>
        <dbReference type="ARBA" id="ARBA00023306"/>
    </source>
</evidence>
<comment type="similarity">
    <text evidence="2">Belongs to the retinoblastoma protein (RB) family.</text>
</comment>
<dbReference type="Pfam" id="PF01857">
    <property type="entry name" value="RB_B"/>
    <property type="match status" value="1"/>
</dbReference>
<dbReference type="PANTHER" id="PTHR13742">
    <property type="entry name" value="RETINOBLASTOMA-ASSOCIATED PROTEIN RB -RELATED"/>
    <property type="match status" value="1"/>
</dbReference>
<evidence type="ECO:0000313" key="10">
    <source>
        <dbReference type="EMBL" id="CAF1215474.1"/>
    </source>
</evidence>
<dbReference type="GO" id="GO:2000134">
    <property type="term" value="P:negative regulation of G1/S transition of mitotic cell cycle"/>
    <property type="evidence" value="ECO:0007669"/>
    <property type="project" value="TreeGrafter"/>
</dbReference>
<evidence type="ECO:0000256" key="6">
    <source>
        <dbReference type="ARBA" id="ARBA00023242"/>
    </source>
</evidence>
<name>A0A814XPC5_9BILA</name>
<dbReference type="GO" id="GO:0000977">
    <property type="term" value="F:RNA polymerase II transcription regulatory region sequence-specific DNA binding"/>
    <property type="evidence" value="ECO:0007669"/>
    <property type="project" value="TreeGrafter"/>
</dbReference>
<dbReference type="PANTHER" id="PTHR13742:SF17">
    <property type="entry name" value="RE32990P-RELATED"/>
    <property type="match status" value="1"/>
</dbReference>
<evidence type="ECO:0000256" key="3">
    <source>
        <dbReference type="ARBA" id="ARBA00022491"/>
    </source>
</evidence>
<keyword evidence="7" id="KW-0131">Cell cycle</keyword>
<dbReference type="GO" id="GO:0006357">
    <property type="term" value="P:regulation of transcription by RNA polymerase II"/>
    <property type="evidence" value="ECO:0007669"/>
    <property type="project" value="InterPro"/>
</dbReference>
<sequence length="984" mass="115220">MSEFEHESIENLYSKLCLDLNMDIETKEDAWRSYEHIRKHYVLEGDQLHWLAVSLYVSCRRNRFLTSIDNNPISISRLLKSANHLELIVFFDKLHKWEDMANLPDSIRFKIDQVEHAFNISSIIFEKYTKIFIEIFGGNQYKLIHSDYQYRRTSNQINPKLNQKNKANKLNHHDLYSLIWTIYALAKTIYPSTINDLIASFHLLISSFIFIYDYSKLNKLDYLIKGSCLKELCSSDGTIIDKLCEKYSCSSEMCRTIIEEHLKSDLIKCINKSENFLNENNYLETIRDINRQYDEIVLTNCIIDERIFLENQNQLNDLLSNLNENRYSKSYQNRTPITASQHLASNDYQTNNSNQFLTPISQANQLIKVLFEIIKDQQSTKPSNNLRFIIGQQTFLDDLIERLNEWENIFNKSYDSIEEINNFNKQLNPSRSCQSRFDLSLKLFYNSLENILTIEKKRLESIQFNSQQQIQQSFQKLILNNQFLKSLLGLCILLVLYSHNDKYHDFNWLLNIYSLHGYSFLKIIQIFLKTSQQISKCRQFIKYLSSIEEIIISSMAFSNDSSLWNDIELKGILKYNQIQLIHLKKKDSLSPNNHLTPIFIQSPNKNNVSRKLFQSSTTTTITPNQFNNNLSLIRSQSDGIVEKTVKLCPYSMFYRRLYDLVSSRLDILCLRLFSSQSNQIEKLIWNFFIYLFENYLELLFRSRDLDQILLSSIYFISNSKLIQNNQELTWTRLIQSYKSMPNAKLKTLRSVFIRSINQQNDFIFHQDSYRENPCLTPSKPAGTIHIIDGNMFGDITSFYKEIFLKIDNLEKSFENYLKTNELIEIPNRMKPNENQKTTNNISINIGQNIFIDYSSNKIQSNLFSSNNLKANSYQTNSQNKSTSNVLSSSIQAGANNTVRTTRIRTEDGKFLTTISTISKLTNNNSGDIQENIFIEKNQTNLLFGQSNNNSIKRTLSQDSNSNCLTSLTKKVLQIEKDRQKLEQN</sequence>
<keyword evidence="6" id="KW-0539">Nucleus</keyword>